<feature type="transmembrane region" description="Helical" evidence="2">
    <location>
        <begin position="141"/>
        <end position="163"/>
    </location>
</feature>
<keyword evidence="4" id="KW-1185">Reference proteome</keyword>
<name>A0AAF0BWZ9_9ACTN</name>
<feature type="transmembrane region" description="Helical" evidence="2">
    <location>
        <begin position="341"/>
        <end position="360"/>
    </location>
</feature>
<dbReference type="KEGG" id="ima:PO878_07505"/>
<feature type="compositionally biased region" description="Basic and acidic residues" evidence="1">
    <location>
        <begin position="1"/>
        <end position="12"/>
    </location>
</feature>
<feature type="transmembrane region" description="Helical" evidence="2">
    <location>
        <begin position="476"/>
        <end position="494"/>
    </location>
</feature>
<feature type="transmembrane region" description="Helical" evidence="2">
    <location>
        <begin position="108"/>
        <end position="129"/>
    </location>
</feature>
<feature type="transmembrane region" description="Helical" evidence="2">
    <location>
        <begin position="380"/>
        <end position="396"/>
    </location>
</feature>
<evidence type="ECO:0000313" key="4">
    <source>
        <dbReference type="Proteomes" id="UP001216390"/>
    </source>
</evidence>
<feature type="transmembrane region" description="Helical" evidence="2">
    <location>
        <begin position="290"/>
        <end position="312"/>
    </location>
</feature>
<evidence type="ECO:0000256" key="2">
    <source>
        <dbReference type="SAM" id="Phobius"/>
    </source>
</evidence>
<dbReference type="AlphaFoldDB" id="A0AAF0BWZ9"/>
<reference evidence="3" key="1">
    <citation type="submission" date="2023-01" db="EMBL/GenBank/DDBJ databases">
        <title>The diversity of Class Acidimicrobiia in South China Sea sediment environments and the proposal of Iamia marina sp. nov., a novel species of the genus Iamia.</title>
        <authorList>
            <person name="He Y."/>
            <person name="Tian X."/>
        </authorList>
    </citation>
    <scope>NUCLEOTIDE SEQUENCE</scope>
    <source>
        <strain evidence="3">DSM 19957</strain>
    </source>
</reference>
<organism evidence="3 4">
    <name type="scientific">Iamia majanohamensis</name>
    <dbReference type="NCBI Taxonomy" id="467976"/>
    <lineage>
        <taxon>Bacteria</taxon>
        <taxon>Bacillati</taxon>
        <taxon>Actinomycetota</taxon>
        <taxon>Acidimicrobiia</taxon>
        <taxon>Acidimicrobiales</taxon>
        <taxon>Iamiaceae</taxon>
        <taxon>Iamia</taxon>
    </lineage>
</organism>
<feature type="transmembrane region" description="Helical" evidence="2">
    <location>
        <begin position="29"/>
        <end position="48"/>
    </location>
</feature>
<evidence type="ECO:0000256" key="1">
    <source>
        <dbReference type="SAM" id="MobiDB-lite"/>
    </source>
</evidence>
<accession>A0AAF0BWZ9</accession>
<feature type="transmembrane region" description="Helical" evidence="2">
    <location>
        <begin position="230"/>
        <end position="248"/>
    </location>
</feature>
<gene>
    <name evidence="3" type="ORF">PO878_07505</name>
</gene>
<sequence length="764" mass="77413">MSEVRAVEDDRPGAGTTPPLPAADLGPRGLAVGVVAATVAALVLHLVASARVGAPTVVFDETGYLGNARWLAGAGAGWEMPTAPRYALGYPLVIAPVTRAFTSAGAQWRAVMVVNAVLLASVVPLLVLVARRVLGAGRGAALLAAGIGAVAPAVVAAGSSAIAEDLVLPLVPASVLALHAARRTGPAAYLFGPAVALLYATHPRFTGALVVGLVVLAVGARTRVVAPRVAAGNAVLLGAGSATAWLATRAVERARWTHVERLEGGATELRELVTSPSGLGEVAATAVGQAWYLAAGSLGLAVVGGAGLVLALRRRAASDARPAGGPGLQAGIGAAAPVDRLALAWLLALAGAVFATSVAFFAQNQFRADHLVYGRHNDSFTPLWLMAGVLVVVAADRRRLLRLGALAAAVVGGLAAVLLLVRDAGAYDGQYSAFAVPAVIRYVGDDPAGTFWRATLAGLVGLVVVLGVAAVARRPLLLAPVLVAWAVWAGFGTVSATTSFEDTIYEGWDVPADVRRLEPEAVSIDVRAVDGAFPALSWPWALPDVAFTTYDPAFGEGPDAPFVLTRSDDAGLAAEGARLALVDQSGYTTFWGAEAGVGLWVRPGPDQDRLAEDGLLLPAGFPTGLPEAARSADVALVRGEAGTKVEVAPGGTVEVGVRVRHTGGGSPWPGRGAYGGPAGVRIVATVDPLDPGDPVGARSGGDVPGWVVPGEAFTAPASVVAVDARLQPLAPGRYRVGLGVGQDDPGWVTAPGPDATFTLVVTEG</sequence>
<dbReference type="RefSeq" id="WP_272738089.1">
    <property type="nucleotide sequence ID" value="NZ_CP116942.1"/>
</dbReference>
<evidence type="ECO:0008006" key="5">
    <source>
        <dbReference type="Google" id="ProtNLM"/>
    </source>
</evidence>
<feature type="transmembrane region" description="Helical" evidence="2">
    <location>
        <begin position="403"/>
        <end position="421"/>
    </location>
</feature>
<proteinExistence type="predicted"/>
<dbReference type="EMBL" id="CP116942">
    <property type="protein sequence ID" value="WCO68573.1"/>
    <property type="molecule type" value="Genomic_DNA"/>
</dbReference>
<keyword evidence="2" id="KW-0812">Transmembrane</keyword>
<protein>
    <recommendedName>
        <fullName evidence="5">4-amino-4-deoxy-L-arabinose transferase-like glycosyltransferase</fullName>
    </recommendedName>
</protein>
<evidence type="ECO:0000313" key="3">
    <source>
        <dbReference type="EMBL" id="WCO68573.1"/>
    </source>
</evidence>
<keyword evidence="2" id="KW-1133">Transmembrane helix</keyword>
<dbReference type="Proteomes" id="UP001216390">
    <property type="component" value="Chromosome"/>
</dbReference>
<keyword evidence="2" id="KW-0472">Membrane</keyword>
<feature type="transmembrane region" description="Helical" evidence="2">
    <location>
        <begin position="451"/>
        <end position="469"/>
    </location>
</feature>
<feature type="transmembrane region" description="Helical" evidence="2">
    <location>
        <begin position="196"/>
        <end position="218"/>
    </location>
</feature>
<feature type="region of interest" description="Disordered" evidence="1">
    <location>
        <begin position="1"/>
        <end position="22"/>
    </location>
</feature>